<evidence type="ECO:0000256" key="4">
    <source>
        <dbReference type="ARBA" id="ARBA00023136"/>
    </source>
</evidence>
<dbReference type="Pfam" id="PF00892">
    <property type="entry name" value="EamA"/>
    <property type="match status" value="1"/>
</dbReference>
<dbReference type="RefSeq" id="XP_068358615.1">
    <property type="nucleotide sequence ID" value="XM_068505129.1"/>
</dbReference>
<dbReference type="PANTHER" id="PTHR32322">
    <property type="entry name" value="INNER MEMBRANE TRANSPORTER"/>
    <property type="match status" value="1"/>
</dbReference>
<comment type="subcellular location">
    <subcellularLocation>
        <location evidence="1">Membrane</location>
        <topology evidence="1">Multi-pass membrane protein</topology>
    </subcellularLocation>
</comment>
<dbReference type="AlphaFoldDB" id="A0A1J4K263"/>
<keyword evidence="8" id="KW-1185">Reference proteome</keyword>
<gene>
    <name evidence="7" type="ORF">TRFO_26743</name>
</gene>
<feature type="domain" description="EamA" evidence="6">
    <location>
        <begin position="170"/>
        <end position="294"/>
    </location>
</feature>
<dbReference type="Proteomes" id="UP000179807">
    <property type="component" value="Unassembled WGS sequence"/>
</dbReference>
<organism evidence="7 8">
    <name type="scientific">Tritrichomonas foetus</name>
    <dbReference type="NCBI Taxonomy" id="1144522"/>
    <lineage>
        <taxon>Eukaryota</taxon>
        <taxon>Metamonada</taxon>
        <taxon>Parabasalia</taxon>
        <taxon>Tritrichomonadida</taxon>
        <taxon>Tritrichomonadidae</taxon>
        <taxon>Tritrichomonas</taxon>
    </lineage>
</organism>
<evidence type="ECO:0000256" key="2">
    <source>
        <dbReference type="ARBA" id="ARBA00022692"/>
    </source>
</evidence>
<feature type="transmembrane region" description="Helical" evidence="5">
    <location>
        <begin position="198"/>
        <end position="217"/>
    </location>
</feature>
<keyword evidence="2 5" id="KW-0812">Transmembrane</keyword>
<proteinExistence type="predicted"/>
<evidence type="ECO:0000259" key="6">
    <source>
        <dbReference type="Pfam" id="PF00892"/>
    </source>
</evidence>
<dbReference type="GeneID" id="94839833"/>
<protein>
    <submittedName>
        <fullName evidence="7">Integral membrane protein</fullName>
    </submittedName>
</protein>
<evidence type="ECO:0000256" key="3">
    <source>
        <dbReference type="ARBA" id="ARBA00022989"/>
    </source>
</evidence>
<feature type="transmembrane region" description="Helical" evidence="5">
    <location>
        <begin position="80"/>
        <end position="98"/>
    </location>
</feature>
<feature type="transmembrane region" description="Helical" evidence="5">
    <location>
        <begin position="7"/>
        <end position="29"/>
    </location>
</feature>
<dbReference type="PANTHER" id="PTHR32322:SF2">
    <property type="entry name" value="EAMA DOMAIN-CONTAINING PROTEIN"/>
    <property type="match status" value="1"/>
</dbReference>
<comment type="caution">
    <text evidence="7">The sequence shown here is derived from an EMBL/GenBank/DDBJ whole genome shotgun (WGS) entry which is preliminary data.</text>
</comment>
<dbReference type="VEuPathDB" id="TrichDB:TRFO_26743"/>
<dbReference type="SUPFAM" id="SSF103481">
    <property type="entry name" value="Multidrug resistance efflux transporter EmrE"/>
    <property type="match status" value="2"/>
</dbReference>
<feature type="transmembrane region" description="Helical" evidence="5">
    <location>
        <begin position="41"/>
        <end position="59"/>
    </location>
</feature>
<feature type="transmembrane region" description="Helical" evidence="5">
    <location>
        <begin position="297"/>
        <end position="316"/>
    </location>
</feature>
<evidence type="ECO:0000256" key="1">
    <source>
        <dbReference type="ARBA" id="ARBA00004141"/>
    </source>
</evidence>
<feature type="transmembrane region" description="Helical" evidence="5">
    <location>
        <begin position="263"/>
        <end position="285"/>
    </location>
</feature>
<feature type="transmembrane region" description="Helical" evidence="5">
    <location>
        <begin position="110"/>
        <end position="127"/>
    </location>
</feature>
<dbReference type="InterPro" id="IPR000620">
    <property type="entry name" value="EamA_dom"/>
</dbReference>
<dbReference type="GO" id="GO:0016020">
    <property type="term" value="C:membrane"/>
    <property type="evidence" value="ECO:0007669"/>
    <property type="project" value="UniProtKB-SubCell"/>
</dbReference>
<evidence type="ECO:0000256" key="5">
    <source>
        <dbReference type="SAM" id="Phobius"/>
    </source>
</evidence>
<feature type="transmembrane region" description="Helical" evidence="5">
    <location>
        <begin position="237"/>
        <end position="256"/>
    </location>
</feature>
<feature type="transmembrane region" description="Helical" evidence="5">
    <location>
        <begin position="139"/>
        <end position="161"/>
    </location>
</feature>
<name>A0A1J4K263_9EUKA</name>
<dbReference type="InterPro" id="IPR050638">
    <property type="entry name" value="AA-Vitamin_Transporters"/>
</dbReference>
<keyword evidence="3 5" id="KW-1133">Transmembrane helix</keyword>
<dbReference type="EMBL" id="MLAK01000756">
    <property type="protein sequence ID" value="OHT05479.1"/>
    <property type="molecule type" value="Genomic_DNA"/>
</dbReference>
<accession>A0A1J4K263</accession>
<dbReference type="InterPro" id="IPR037185">
    <property type="entry name" value="EmrE-like"/>
</dbReference>
<evidence type="ECO:0000313" key="8">
    <source>
        <dbReference type="Proteomes" id="UP000179807"/>
    </source>
</evidence>
<reference evidence="7" key="1">
    <citation type="submission" date="2016-10" db="EMBL/GenBank/DDBJ databases">
        <authorList>
            <person name="Benchimol M."/>
            <person name="Almeida L.G."/>
            <person name="Vasconcelos A.T."/>
            <person name="Perreira-Neves A."/>
            <person name="Rosa I.A."/>
            <person name="Tasca T."/>
            <person name="Bogo M.R."/>
            <person name="de Souza W."/>
        </authorList>
    </citation>
    <scope>NUCLEOTIDE SEQUENCE [LARGE SCALE GENOMIC DNA]</scope>
    <source>
        <strain evidence="7">K</strain>
    </source>
</reference>
<keyword evidence="4 5" id="KW-0472">Membrane</keyword>
<feature type="transmembrane region" description="Helical" evidence="5">
    <location>
        <begin position="167"/>
        <end position="186"/>
    </location>
</feature>
<evidence type="ECO:0000313" key="7">
    <source>
        <dbReference type="EMBL" id="OHT05479.1"/>
    </source>
</evidence>
<sequence>MLWYERAGAILGFISLCFLYGTSYGIAMLGLETYPGATLTALRMIYAFATAAIILGIRFTFEIRIRLNIIESLTFHKMDILKSLFGGIIYYGFPHSLIGVCQRTIPSNTIHIAQSCVPFFASVFANFMLKDEKFSFKKFYPQIIALIGTILTTLPTFSSSYAEKPSALDYIFMVVGIASFGFGSVYMKSGLASCEPTLCGFFQLFVSAVYSLLFALAWDKPSLFVESINNSTFVSMLWPLILGIVHTCGCTYIYLWTVKKLGAVITSFSNFGQIAVGILIGVFFFKEWVNYKTKDYILSYVGLAILVIAIICGFWSDREKNDTYSRLNMKTTSASASLADNLNDELN</sequence>